<dbReference type="AlphaFoldDB" id="A0A0B7N7J3"/>
<evidence type="ECO:0000256" key="3">
    <source>
        <dbReference type="ARBA" id="ARBA00022723"/>
    </source>
</evidence>
<dbReference type="Gene3D" id="3.30.40.10">
    <property type="entry name" value="Zinc/RING finger domain, C3HC4 (zinc finger)"/>
    <property type="match status" value="1"/>
</dbReference>
<evidence type="ECO:0000313" key="13">
    <source>
        <dbReference type="Proteomes" id="UP000054107"/>
    </source>
</evidence>
<evidence type="ECO:0000256" key="5">
    <source>
        <dbReference type="ARBA" id="ARBA00022833"/>
    </source>
</evidence>
<dbReference type="InterPro" id="IPR001841">
    <property type="entry name" value="Znf_RING"/>
</dbReference>
<reference evidence="12 13" key="1">
    <citation type="submission" date="2014-09" db="EMBL/GenBank/DDBJ databases">
        <authorList>
            <person name="Ellenberger Sabrina"/>
        </authorList>
    </citation>
    <scope>NUCLEOTIDE SEQUENCE [LARGE SCALE GENOMIC DNA]</scope>
    <source>
        <strain evidence="12 13">CBS 412.66</strain>
    </source>
</reference>
<dbReference type="InterPro" id="IPR017907">
    <property type="entry name" value="Znf_RING_CS"/>
</dbReference>
<proteinExistence type="predicted"/>
<comment type="subcellular location">
    <subcellularLocation>
        <location evidence="1">Nucleus</location>
    </subcellularLocation>
</comment>
<sequence>MIGKTGSSVVSFQEEDAQCPVCKSDKYLTPNLKLLVSPCFHKMCESCIDRLFSAGPAPCPICQQVLRKNQFMSQIFEDLAVEKEVRIRKRAARVFNKRAEDFPSLRAYNDYLEMVEDISMCIKLAFALWCADILLLAFNLMNEVDVAETEAKIAAYEMENKDSIAANQAKNVNEQRFRSYQDEMEKKEREQKREEYLQQLEEERKQKEIEKSDIISELASTNKSAQAVIQTRQATALKRSSALRQQQQPESSRIAMPSWITTAMDTDAEMRENEVRNFDPLLLQYEYTSGYTVRENYVDPCTEYLHNNKQAKAGGYAPKFAHQRALMSAFTGILCQPIE</sequence>
<name>A0A0B7N7J3_9FUNG</name>
<evidence type="ECO:0000256" key="6">
    <source>
        <dbReference type="ARBA" id="ARBA00023242"/>
    </source>
</evidence>
<feature type="coiled-coil region" evidence="10">
    <location>
        <begin position="170"/>
        <end position="217"/>
    </location>
</feature>
<dbReference type="NCBIfam" id="TIGR00570">
    <property type="entry name" value="cdk7"/>
    <property type="match status" value="1"/>
</dbReference>
<evidence type="ECO:0000256" key="10">
    <source>
        <dbReference type="SAM" id="Coils"/>
    </source>
</evidence>
<dbReference type="GO" id="GO:0005675">
    <property type="term" value="C:transcription factor TFIIH holo complex"/>
    <property type="evidence" value="ECO:0007669"/>
    <property type="project" value="InterPro"/>
</dbReference>
<dbReference type="SMART" id="SM00184">
    <property type="entry name" value="RING"/>
    <property type="match status" value="1"/>
</dbReference>
<dbReference type="STRING" id="35722.A0A0B7N7J3"/>
<evidence type="ECO:0000256" key="7">
    <source>
        <dbReference type="ARBA" id="ARBA00029873"/>
    </source>
</evidence>
<protein>
    <recommendedName>
        <fullName evidence="2">RNA polymerase II transcription factor B subunit 3</fullName>
    </recommendedName>
    <alternativeName>
        <fullName evidence="8">RNA polymerase II transcription factor B 38 kDa subunit</fullName>
    </alternativeName>
    <alternativeName>
        <fullName evidence="7">RNA polymerase II transcription factor B p38 subunit</fullName>
    </alternativeName>
</protein>
<evidence type="ECO:0000313" key="12">
    <source>
        <dbReference type="EMBL" id="CEP10954.1"/>
    </source>
</evidence>
<dbReference type="PANTHER" id="PTHR12683:SF13">
    <property type="entry name" value="CDK-ACTIVATING KINASE ASSEMBLY FACTOR MAT1"/>
    <property type="match status" value="1"/>
</dbReference>
<dbReference type="PROSITE" id="PS00518">
    <property type="entry name" value="ZF_RING_1"/>
    <property type="match status" value="1"/>
</dbReference>
<dbReference type="Proteomes" id="UP000054107">
    <property type="component" value="Unassembled WGS sequence"/>
</dbReference>
<evidence type="ECO:0000259" key="11">
    <source>
        <dbReference type="PROSITE" id="PS50089"/>
    </source>
</evidence>
<keyword evidence="6" id="KW-0539">Nucleus</keyword>
<dbReference type="InterPro" id="IPR004575">
    <property type="entry name" value="MAT1/Tfb3"/>
</dbReference>
<evidence type="ECO:0000256" key="1">
    <source>
        <dbReference type="ARBA" id="ARBA00004123"/>
    </source>
</evidence>
<dbReference type="GO" id="GO:0061575">
    <property type="term" value="F:cyclin-dependent protein serine/threonine kinase activator activity"/>
    <property type="evidence" value="ECO:0007669"/>
    <property type="project" value="InterPro"/>
</dbReference>
<gene>
    <name evidence="12" type="primary">PARPA_04753.1 scaffold 15639</name>
</gene>
<dbReference type="PANTHER" id="PTHR12683">
    <property type="entry name" value="CDK-ACTIVATING KINASE ASSEMBLY FACTOR MAT1"/>
    <property type="match status" value="1"/>
</dbReference>
<evidence type="ECO:0000256" key="2">
    <source>
        <dbReference type="ARBA" id="ARBA00022257"/>
    </source>
</evidence>
<dbReference type="EMBL" id="LN725615">
    <property type="protein sequence ID" value="CEP10954.1"/>
    <property type="molecule type" value="Genomic_DNA"/>
</dbReference>
<keyword evidence="10" id="KW-0175">Coiled coil</keyword>
<organism evidence="12 13">
    <name type="scientific">Parasitella parasitica</name>
    <dbReference type="NCBI Taxonomy" id="35722"/>
    <lineage>
        <taxon>Eukaryota</taxon>
        <taxon>Fungi</taxon>
        <taxon>Fungi incertae sedis</taxon>
        <taxon>Mucoromycota</taxon>
        <taxon>Mucoromycotina</taxon>
        <taxon>Mucoromycetes</taxon>
        <taxon>Mucorales</taxon>
        <taxon>Mucorineae</taxon>
        <taxon>Mucoraceae</taxon>
        <taxon>Parasitella</taxon>
    </lineage>
</organism>
<feature type="domain" description="RING-type" evidence="11">
    <location>
        <begin position="19"/>
        <end position="63"/>
    </location>
</feature>
<keyword evidence="4 9" id="KW-0863">Zinc-finger</keyword>
<dbReference type="OrthoDB" id="5963at2759"/>
<keyword evidence="5" id="KW-0862">Zinc</keyword>
<dbReference type="FunFam" id="3.30.40.10:FF:000037">
    <property type="entry name" value="Cdk-activating kinase assembly factor MAT1, centre"/>
    <property type="match status" value="1"/>
</dbReference>
<accession>A0A0B7N7J3</accession>
<dbReference type="SUPFAM" id="SSF57850">
    <property type="entry name" value="RING/U-box"/>
    <property type="match status" value="1"/>
</dbReference>
<evidence type="ECO:0000256" key="8">
    <source>
        <dbReference type="ARBA" id="ARBA00033277"/>
    </source>
</evidence>
<evidence type="ECO:0000256" key="9">
    <source>
        <dbReference type="PROSITE-ProRule" id="PRU00175"/>
    </source>
</evidence>
<dbReference type="GO" id="GO:0008270">
    <property type="term" value="F:zinc ion binding"/>
    <property type="evidence" value="ECO:0007669"/>
    <property type="project" value="UniProtKB-KW"/>
</dbReference>
<dbReference type="InterPro" id="IPR013083">
    <property type="entry name" value="Znf_RING/FYVE/PHD"/>
</dbReference>
<dbReference type="PROSITE" id="PS50089">
    <property type="entry name" value="ZF_RING_2"/>
    <property type="match status" value="1"/>
</dbReference>
<dbReference type="GO" id="GO:0006357">
    <property type="term" value="P:regulation of transcription by RNA polymerase II"/>
    <property type="evidence" value="ECO:0007669"/>
    <property type="project" value="TreeGrafter"/>
</dbReference>
<keyword evidence="13" id="KW-1185">Reference proteome</keyword>
<keyword evidence="3" id="KW-0479">Metal-binding</keyword>
<evidence type="ECO:0000256" key="4">
    <source>
        <dbReference type="ARBA" id="ARBA00022771"/>
    </source>
</evidence>
<dbReference type="Pfam" id="PF17121">
    <property type="entry name" value="zf-C3HC4_5"/>
    <property type="match status" value="1"/>
</dbReference>
<dbReference type="InterPro" id="IPR015877">
    <property type="entry name" value="MAT1_centre"/>
</dbReference>
<dbReference type="Pfam" id="PF06391">
    <property type="entry name" value="MAT1"/>
    <property type="match status" value="2"/>
</dbReference>
<dbReference type="GO" id="GO:0006289">
    <property type="term" value="P:nucleotide-excision repair"/>
    <property type="evidence" value="ECO:0007669"/>
    <property type="project" value="InterPro"/>
</dbReference>